<gene>
    <name evidence="3" type="ORF">LsR_00910</name>
</gene>
<dbReference type="PATRIC" id="fig|1194971.3.peg.913"/>
<evidence type="ECO:0000259" key="2">
    <source>
        <dbReference type="Pfam" id="PF09524"/>
    </source>
</evidence>
<dbReference type="RefSeq" id="WP_047035694.1">
    <property type="nucleotide sequence ID" value="NZ_CP011403.1"/>
</dbReference>
<reference evidence="3 4" key="1">
    <citation type="submission" date="2015-05" db="EMBL/GenBank/DDBJ databases">
        <title>Complete genome sequence of Lactobacillus salivarius Ren, a probiotic strain with antitumor activity.</title>
        <authorList>
            <person name="Sun E."/>
            <person name="Zhao L."/>
            <person name="Liu S."/>
            <person name="Zhang M."/>
            <person name="Guo H."/>
            <person name="Ren F."/>
        </authorList>
    </citation>
    <scope>NUCLEOTIDE SEQUENCE [LARGE SCALE GENOMIC DNA]</scope>
    <source>
        <strain evidence="3 4">Ren</strain>
    </source>
</reference>
<feature type="domain" description="Phage conserved hypothetical protein C-terminal" evidence="2">
    <location>
        <begin position="163"/>
        <end position="232"/>
    </location>
</feature>
<name>A0A0F7PTA2_9LACO</name>
<accession>A0A0F7PTA2</accession>
<protein>
    <recommendedName>
        <fullName evidence="2">Phage conserved hypothetical protein C-terminal domain-containing protein</fullName>
    </recommendedName>
</protein>
<feature type="region of interest" description="Disordered" evidence="1">
    <location>
        <begin position="123"/>
        <end position="151"/>
    </location>
</feature>
<sequence>MKNFEPNRAFNTEVAAALGIYQAILIQQIRYWQEKSTHEIDGRKWIYNTYQDWSKQLTFISERTIRRELKKLAELKIVRVAKYNISKFNHTKWYSLDEEKLQEYLDNKIPECRNGQIGQVECPKEDNGNGKSGQFRTGQVNHFKDNKVPKNTSLNNQQKIKKILECFKEVTGQVFDKDKWGIKLIKERLAAGNDVEQCKSMIVLKAKQWKGTHVEKFVRPRTLFGDNFSKYYAECYAYHRENNYFVDDKEENIDRDKLNQEIDMLLAKI</sequence>
<proteinExistence type="predicted"/>
<dbReference type="Pfam" id="PF09524">
    <property type="entry name" value="Phg_2220_C"/>
    <property type="match status" value="1"/>
</dbReference>
<dbReference type="InterPro" id="IPR011741">
    <property type="entry name" value="Phg_2220_C"/>
</dbReference>
<dbReference type="EMBL" id="CP011403">
    <property type="protein sequence ID" value="AKI04457.1"/>
    <property type="molecule type" value="Genomic_DNA"/>
</dbReference>
<dbReference type="AlphaFoldDB" id="A0A0F7PTA2"/>
<evidence type="ECO:0000313" key="4">
    <source>
        <dbReference type="Proteomes" id="UP000035027"/>
    </source>
</evidence>
<evidence type="ECO:0000256" key="1">
    <source>
        <dbReference type="SAM" id="MobiDB-lite"/>
    </source>
</evidence>
<evidence type="ECO:0000313" key="3">
    <source>
        <dbReference type="EMBL" id="AKI04457.1"/>
    </source>
</evidence>
<organism evidence="3 4">
    <name type="scientific">Ligilactobacillus salivarius str. Ren</name>
    <dbReference type="NCBI Taxonomy" id="1194971"/>
    <lineage>
        <taxon>Bacteria</taxon>
        <taxon>Bacillati</taxon>
        <taxon>Bacillota</taxon>
        <taxon>Bacilli</taxon>
        <taxon>Lactobacillales</taxon>
        <taxon>Lactobacillaceae</taxon>
        <taxon>Ligilactobacillus</taxon>
    </lineage>
</organism>
<dbReference type="Proteomes" id="UP000035027">
    <property type="component" value="Chromosome"/>
</dbReference>